<organism evidence="2">
    <name type="scientific">marine sediment metagenome</name>
    <dbReference type="NCBI Taxonomy" id="412755"/>
    <lineage>
        <taxon>unclassified sequences</taxon>
        <taxon>metagenomes</taxon>
        <taxon>ecological metagenomes</taxon>
    </lineage>
</organism>
<evidence type="ECO:0000313" key="2">
    <source>
        <dbReference type="EMBL" id="KKM76318.1"/>
    </source>
</evidence>
<proteinExistence type="predicted"/>
<gene>
    <name evidence="2" type="ORF">LCGC14_1381310</name>
</gene>
<feature type="compositionally biased region" description="Basic and acidic residues" evidence="1">
    <location>
        <begin position="77"/>
        <end position="90"/>
    </location>
</feature>
<sequence length="406" mass="46231">MKATEIKKALDPQIKRASQNVVKKIKTNIIKKNQMKNMTPKGSGEAPRGVFDDLRDIVTIKKQKAVANELDSLIYDQKQEKEKRDEKEINNKSPPIPSPMDTYLKNNPEKAMKEIKEMSMKDAIKMSMITNKSGGSDAALTAMLLEKGNNNGDGGGLKDKIIGHLLDKAFNNNGNNQKESSNNELIKFMMQQNLQNQQLLIKVIEDKKSTPTNSSNNDFMKEILGMVKSQGDFENSFLRDKLRDMEQRIQPTDSLGEAKRVMDFMGGFKTFFGATPQTPDGLNHELKMKELEYEQNRQINEEHMRTKRMDNLTEMINTAIGGIGKVLSEPIAEAAKAKVEQFTEGVKHPEEKRKEKRLKVSPERLRNEIDLGDIESLEDEIAGFSEKPRKKRFYVHENNKTKKKTI</sequence>
<name>A0A0F9K2Z9_9ZZZZ</name>
<feature type="region of interest" description="Disordered" evidence="1">
    <location>
        <begin position="77"/>
        <end position="105"/>
    </location>
</feature>
<dbReference type="AlphaFoldDB" id="A0A0F9K2Z9"/>
<accession>A0A0F9K2Z9</accession>
<protein>
    <submittedName>
        <fullName evidence="2">Uncharacterized protein</fullName>
    </submittedName>
</protein>
<dbReference type="EMBL" id="LAZR01008829">
    <property type="protein sequence ID" value="KKM76318.1"/>
    <property type="molecule type" value="Genomic_DNA"/>
</dbReference>
<reference evidence="2" key="1">
    <citation type="journal article" date="2015" name="Nature">
        <title>Complex archaea that bridge the gap between prokaryotes and eukaryotes.</title>
        <authorList>
            <person name="Spang A."/>
            <person name="Saw J.H."/>
            <person name="Jorgensen S.L."/>
            <person name="Zaremba-Niedzwiedzka K."/>
            <person name="Martijn J."/>
            <person name="Lind A.E."/>
            <person name="van Eijk R."/>
            <person name="Schleper C."/>
            <person name="Guy L."/>
            <person name="Ettema T.J."/>
        </authorList>
    </citation>
    <scope>NUCLEOTIDE SEQUENCE</scope>
</reference>
<comment type="caution">
    <text evidence="2">The sequence shown here is derived from an EMBL/GenBank/DDBJ whole genome shotgun (WGS) entry which is preliminary data.</text>
</comment>
<evidence type="ECO:0000256" key="1">
    <source>
        <dbReference type="SAM" id="MobiDB-lite"/>
    </source>
</evidence>